<evidence type="ECO:0000259" key="6">
    <source>
        <dbReference type="Pfam" id="PF00881"/>
    </source>
</evidence>
<dbReference type="Pfam" id="PF00881">
    <property type="entry name" value="Nitroreductase"/>
    <property type="match status" value="1"/>
</dbReference>
<name>A0ABT7SU28_9ALTE</name>
<keyword evidence="5" id="KW-0560">Oxidoreductase</keyword>
<sequence>MDFSDVLHSRRSIRAFADKPVPQAIIDSILTDAIESPSSSNTQPYKVAVATGKTCQQLGQELLEKYRKINVIQRQPLPLKLFNAATSNAMPDGDYKPILGKYPGIFQDRRMHTGKGLYEIMGIQRGDKKARDAAMARNFTFFDAPVAIFVFIHPGMKFTALVDAGIMMQSLMLSATDKGLGTCPQGALGMWRSPLEKHFDIPKGYNLVCGLALGYPKEDEEVNSYRPRKISLDELLIPTK</sequence>
<evidence type="ECO:0000256" key="3">
    <source>
        <dbReference type="ARBA" id="ARBA00022630"/>
    </source>
</evidence>
<gene>
    <name evidence="7" type="ORF">QTP81_00190</name>
</gene>
<dbReference type="Gene3D" id="3.40.109.10">
    <property type="entry name" value="NADH Oxidase"/>
    <property type="match status" value="1"/>
</dbReference>
<reference evidence="7 8" key="1">
    <citation type="submission" date="2023-06" db="EMBL/GenBank/DDBJ databases">
        <title>Alteromonas sp. ASW11-36 isolated from intertidal sand.</title>
        <authorList>
            <person name="Li Y."/>
        </authorList>
    </citation>
    <scope>NUCLEOTIDE SEQUENCE [LARGE SCALE GENOMIC DNA]</scope>
    <source>
        <strain evidence="7 8">ASW11-36</strain>
    </source>
</reference>
<dbReference type="CDD" id="cd02136">
    <property type="entry name" value="PnbA_NfnB-like"/>
    <property type="match status" value="1"/>
</dbReference>
<keyword evidence="3" id="KW-0285">Flavoprotein</keyword>
<protein>
    <submittedName>
        <fullName evidence="7">Nitroreductase</fullName>
    </submittedName>
</protein>
<dbReference type="InterPro" id="IPR029479">
    <property type="entry name" value="Nitroreductase"/>
</dbReference>
<keyword evidence="4" id="KW-0288">FMN</keyword>
<evidence type="ECO:0000313" key="7">
    <source>
        <dbReference type="EMBL" id="MDM7859019.1"/>
    </source>
</evidence>
<accession>A0ABT7SU28</accession>
<dbReference type="RefSeq" id="WP_289362909.1">
    <property type="nucleotide sequence ID" value="NZ_JAUCBP010000001.1"/>
</dbReference>
<proteinExistence type="inferred from homology"/>
<dbReference type="PANTHER" id="PTHR43673">
    <property type="entry name" value="NAD(P)H NITROREDUCTASE YDGI-RELATED"/>
    <property type="match status" value="1"/>
</dbReference>
<evidence type="ECO:0000256" key="2">
    <source>
        <dbReference type="ARBA" id="ARBA00007118"/>
    </source>
</evidence>
<evidence type="ECO:0000313" key="8">
    <source>
        <dbReference type="Proteomes" id="UP001234343"/>
    </source>
</evidence>
<dbReference type="Proteomes" id="UP001234343">
    <property type="component" value="Unassembled WGS sequence"/>
</dbReference>
<feature type="domain" description="Nitroreductase" evidence="6">
    <location>
        <begin position="9"/>
        <end position="215"/>
    </location>
</feature>
<dbReference type="EMBL" id="JAUCBP010000001">
    <property type="protein sequence ID" value="MDM7859019.1"/>
    <property type="molecule type" value="Genomic_DNA"/>
</dbReference>
<evidence type="ECO:0000256" key="5">
    <source>
        <dbReference type="ARBA" id="ARBA00023002"/>
    </source>
</evidence>
<evidence type="ECO:0000256" key="1">
    <source>
        <dbReference type="ARBA" id="ARBA00001917"/>
    </source>
</evidence>
<evidence type="ECO:0000256" key="4">
    <source>
        <dbReference type="ARBA" id="ARBA00022643"/>
    </source>
</evidence>
<dbReference type="SUPFAM" id="SSF55469">
    <property type="entry name" value="FMN-dependent nitroreductase-like"/>
    <property type="match status" value="1"/>
</dbReference>
<keyword evidence="8" id="KW-1185">Reference proteome</keyword>
<comment type="similarity">
    <text evidence="2">Belongs to the nitroreductase family.</text>
</comment>
<comment type="cofactor">
    <cofactor evidence="1">
        <name>FMN</name>
        <dbReference type="ChEBI" id="CHEBI:58210"/>
    </cofactor>
</comment>
<dbReference type="PANTHER" id="PTHR43673:SF2">
    <property type="entry name" value="NITROREDUCTASE"/>
    <property type="match status" value="1"/>
</dbReference>
<organism evidence="7 8">
    <name type="scientific">Alteromonas arenosi</name>
    <dbReference type="NCBI Taxonomy" id="3055817"/>
    <lineage>
        <taxon>Bacteria</taxon>
        <taxon>Pseudomonadati</taxon>
        <taxon>Pseudomonadota</taxon>
        <taxon>Gammaproteobacteria</taxon>
        <taxon>Alteromonadales</taxon>
        <taxon>Alteromonadaceae</taxon>
        <taxon>Alteromonas/Salinimonas group</taxon>
        <taxon>Alteromonas</taxon>
    </lineage>
</organism>
<dbReference type="InterPro" id="IPR000415">
    <property type="entry name" value="Nitroreductase-like"/>
</dbReference>
<comment type="caution">
    <text evidence="7">The sequence shown here is derived from an EMBL/GenBank/DDBJ whole genome shotgun (WGS) entry which is preliminary data.</text>
</comment>